<sequence>MRRNYGKKKARARPSGDLLKLLATRPRAVALAALHVSESMLLELEASELLSAAEIRGLLKDASTTLRNAADQVDNRSCLIASEIVESMRENFKRNKT</sequence>
<gene>
    <name evidence="1" type="ORF">ACFSOZ_01655</name>
</gene>
<comment type="caution">
    <text evidence="1">The sequence shown here is derived from an EMBL/GenBank/DDBJ whole genome shotgun (WGS) entry which is preliminary data.</text>
</comment>
<dbReference type="EMBL" id="JBHUGZ010000001">
    <property type="protein sequence ID" value="MFD1981413.1"/>
    <property type="molecule type" value="Genomic_DNA"/>
</dbReference>
<dbReference type="Proteomes" id="UP001597405">
    <property type="component" value="Unassembled WGS sequence"/>
</dbReference>
<evidence type="ECO:0000313" key="2">
    <source>
        <dbReference type="Proteomes" id="UP001597405"/>
    </source>
</evidence>
<reference evidence="2" key="1">
    <citation type="journal article" date="2019" name="Int. J. Syst. Evol. Microbiol.">
        <title>The Global Catalogue of Microorganisms (GCM) 10K type strain sequencing project: providing services to taxonomists for standard genome sequencing and annotation.</title>
        <authorList>
            <consortium name="The Broad Institute Genomics Platform"/>
            <consortium name="The Broad Institute Genome Sequencing Center for Infectious Disease"/>
            <person name="Wu L."/>
            <person name="Ma J."/>
        </authorList>
    </citation>
    <scope>NUCLEOTIDE SEQUENCE [LARGE SCALE GENOMIC DNA]</scope>
    <source>
        <strain evidence="2">CGMCC 1.16225</strain>
    </source>
</reference>
<name>A0ABW4U1Q4_9HYPH</name>
<evidence type="ECO:0008006" key="3">
    <source>
        <dbReference type="Google" id="ProtNLM"/>
    </source>
</evidence>
<proteinExistence type="predicted"/>
<keyword evidence="2" id="KW-1185">Reference proteome</keyword>
<organism evidence="1 2">
    <name type="scientific">Mesorhizobium newzealandense</name>
    <dbReference type="NCBI Taxonomy" id="1300302"/>
    <lineage>
        <taxon>Bacteria</taxon>
        <taxon>Pseudomonadati</taxon>
        <taxon>Pseudomonadota</taxon>
        <taxon>Alphaproteobacteria</taxon>
        <taxon>Hyphomicrobiales</taxon>
        <taxon>Phyllobacteriaceae</taxon>
        <taxon>Mesorhizobium</taxon>
    </lineage>
</organism>
<accession>A0ABW4U1Q4</accession>
<dbReference type="RefSeq" id="WP_379092788.1">
    <property type="nucleotide sequence ID" value="NZ_JBHUGZ010000001.1"/>
</dbReference>
<evidence type="ECO:0000313" key="1">
    <source>
        <dbReference type="EMBL" id="MFD1981413.1"/>
    </source>
</evidence>
<protein>
    <recommendedName>
        <fullName evidence="3">Transcriptional regulator</fullName>
    </recommendedName>
</protein>